<name>A0A9J5Y248_SOLCO</name>
<gene>
    <name evidence="1" type="ORF">H5410_034848</name>
</gene>
<organism evidence="1 2">
    <name type="scientific">Solanum commersonii</name>
    <name type="common">Commerson's wild potato</name>
    <name type="synonym">Commerson's nightshade</name>
    <dbReference type="NCBI Taxonomy" id="4109"/>
    <lineage>
        <taxon>Eukaryota</taxon>
        <taxon>Viridiplantae</taxon>
        <taxon>Streptophyta</taxon>
        <taxon>Embryophyta</taxon>
        <taxon>Tracheophyta</taxon>
        <taxon>Spermatophyta</taxon>
        <taxon>Magnoliopsida</taxon>
        <taxon>eudicotyledons</taxon>
        <taxon>Gunneridae</taxon>
        <taxon>Pentapetalae</taxon>
        <taxon>asterids</taxon>
        <taxon>lamiids</taxon>
        <taxon>Solanales</taxon>
        <taxon>Solanaceae</taxon>
        <taxon>Solanoideae</taxon>
        <taxon>Solaneae</taxon>
        <taxon>Solanum</taxon>
    </lineage>
</organism>
<accession>A0A9J5Y248</accession>
<keyword evidence="2" id="KW-1185">Reference proteome</keyword>
<dbReference type="AlphaFoldDB" id="A0A9J5Y248"/>
<comment type="caution">
    <text evidence="1">The sequence shown here is derived from an EMBL/GenBank/DDBJ whole genome shotgun (WGS) entry which is preliminary data.</text>
</comment>
<proteinExistence type="predicted"/>
<sequence>MYWEFRLSNTRHELPENIGTSKNVNQGQIAQMGLQCRSSVCAARQWKKNKGPSVCAKSIHQAAIFFEAGNNSPGSYGLTFCNGCIYSLVLVEYGIII</sequence>
<evidence type="ECO:0000313" key="1">
    <source>
        <dbReference type="EMBL" id="KAG5593616.1"/>
    </source>
</evidence>
<evidence type="ECO:0000313" key="2">
    <source>
        <dbReference type="Proteomes" id="UP000824120"/>
    </source>
</evidence>
<dbReference type="EMBL" id="JACXVP010000007">
    <property type="protein sequence ID" value="KAG5593616.1"/>
    <property type="molecule type" value="Genomic_DNA"/>
</dbReference>
<dbReference type="Proteomes" id="UP000824120">
    <property type="component" value="Chromosome 7"/>
</dbReference>
<protein>
    <submittedName>
        <fullName evidence="1">Uncharacterized protein</fullName>
    </submittedName>
</protein>
<reference evidence="1 2" key="1">
    <citation type="submission" date="2020-09" db="EMBL/GenBank/DDBJ databases">
        <title>De no assembly of potato wild relative species, Solanum commersonii.</title>
        <authorList>
            <person name="Cho K."/>
        </authorList>
    </citation>
    <scope>NUCLEOTIDE SEQUENCE [LARGE SCALE GENOMIC DNA]</scope>
    <source>
        <strain evidence="1">LZ3.2</strain>
        <tissue evidence="1">Leaf</tissue>
    </source>
</reference>